<dbReference type="InterPro" id="IPR001781">
    <property type="entry name" value="Znf_LIM"/>
</dbReference>
<evidence type="ECO:0000313" key="8">
    <source>
        <dbReference type="Proteomes" id="UP001158576"/>
    </source>
</evidence>
<feature type="domain" description="LIM zinc-binding" evidence="6">
    <location>
        <begin position="184"/>
        <end position="242"/>
    </location>
</feature>
<dbReference type="PANTHER" id="PTHR24214">
    <property type="entry name" value="PDZ AND LIM DOMAIN PROTEIN ZASP"/>
    <property type="match status" value="1"/>
</dbReference>
<evidence type="ECO:0000313" key="7">
    <source>
        <dbReference type="EMBL" id="CAG5100436.1"/>
    </source>
</evidence>
<feature type="domain" description="LIM zinc-binding" evidence="6">
    <location>
        <begin position="361"/>
        <end position="420"/>
    </location>
</feature>
<accession>A0ABN7SS74</accession>
<name>A0ABN7SS74_OIKDI</name>
<feature type="region of interest" description="Disordered" evidence="5">
    <location>
        <begin position="16"/>
        <end position="123"/>
    </location>
</feature>
<proteinExistence type="predicted"/>
<keyword evidence="8" id="KW-1185">Reference proteome</keyword>
<feature type="compositionally biased region" description="Basic and acidic residues" evidence="5">
    <location>
        <begin position="64"/>
        <end position="75"/>
    </location>
</feature>
<dbReference type="PROSITE" id="PS00478">
    <property type="entry name" value="LIM_DOMAIN_1"/>
    <property type="match status" value="2"/>
</dbReference>
<evidence type="ECO:0000256" key="3">
    <source>
        <dbReference type="ARBA" id="ARBA00023038"/>
    </source>
</evidence>
<dbReference type="SMART" id="SM00132">
    <property type="entry name" value="LIM"/>
    <property type="match status" value="4"/>
</dbReference>
<dbReference type="InterPro" id="IPR050604">
    <property type="entry name" value="PDZ-LIM_domain"/>
</dbReference>
<keyword evidence="1 4" id="KW-0479">Metal-binding</keyword>
<sequence>MSDDIDEIMMLLNSMPSGINKENPAEEVLPEKHAPSVPVERKTHKSSANDLDDLIESIATLNQEAKENIPEKNERPPASIPPVKPVRRNKGADLKARKNSSTGSVPDEANSKSEARKSSQATHAEIDSLIDELDEQITKNQTNKKLEASAWHKPPPKSDNPLDDMLGELTDDLAQRGIHAKSKGECPTCNRPVIGEAIAALGRVWHPEHFVCCVDDREIGQEPYYTWKDTIYCRSHYEELFSPECASCSGAILENLIQAMNKSFHAHCFVCAACHCPVLDNFHEHEEKPYCPDCYAECVAPKCLSCNNAILNQYIAALDGYWHPECFICHEPGCGPFLQGSFFDYNGKPYCEPHYLAKKGGACVECKKPINGKCVSALGKRYHPEHFVCTFCKQTLTQAIFKEHQQKPFCHECHKKYNLHNI</sequence>
<evidence type="ECO:0000256" key="2">
    <source>
        <dbReference type="ARBA" id="ARBA00022833"/>
    </source>
</evidence>
<dbReference type="Proteomes" id="UP001158576">
    <property type="component" value="Chromosome XSR"/>
</dbReference>
<dbReference type="CDD" id="cd08368">
    <property type="entry name" value="LIM"/>
    <property type="match status" value="1"/>
</dbReference>
<protein>
    <submittedName>
        <fullName evidence="7">Oidioi.mRNA.OKI2018_I69.XSR.g16997.t1.cds</fullName>
    </submittedName>
</protein>
<dbReference type="PROSITE" id="PS50023">
    <property type="entry name" value="LIM_DOMAIN_2"/>
    <property type="match status" value="3"/>
</dbReference>
<organism evidence="7 8">
    <name type="scientific">Oikopleura dioica</name>
    <name type="common">Tunicate</name>
    <dbReference type="NCBI Taxonomy" id="34765"/>
    <lineage>
        <taxon>Eukaryota</taxon>
        <taxon>Metazoa</taxon>
        <taxon>Chordata</taxon>
        <taxon>Tunicata</taxon>
        <taxon>Appendicularia</taxon>
        <taxon>Copelata</taxon>
        <taxon>Oikopleuridae</taxon>
        <taxon>Oikopleura</taxon>
    </lineage>
</organism>
<evidence type="ECO:0000256" key="4">
    <source>
        <dbReference type="PROSITE-ProRule" id="PRU00125"/>
    </source>
</evidence>
<feature type="region of interest" description="Disordered" evidence="5">
    <location>
        <begin position="142"/>
        <end position="165"/>
    </location>
</feature>
<dbReference type="Gene3D" id="2.10.110.10">
    <property type="entry name" value="Cysteine Rich Protein"/>
    <property type="match status" value="4"/>
</dbReference>
<evidence type="ECO:0000256" key="1">
    <source>
        <dbReference type="ARBA" id="ARBA00022723"/>
    </source>
</evidence>
<evidence type="ECO:0000256" key="5">
    <source>
        <dbReference type="SAM" id="MobiDB-lite"/>
    </source>
</evidence>
<dbReference type="PANTHER" id="PTHR24214:SF61">
    <property type="entry name" value="PDZ AND LIM DOMAIN PROTEIN 3-LIKE"/>
    <property type="match status" value="1"/>
</dbReference>
<keyword evidence="3 4" id="KW-0440">LIM domain</keyword>
<dbReference type="CDD" id="cd09339">
    <property type="entry name" value="LIM4_Paxillin_like"/>
    <property type="match status" value="1"/>
</dbReference>
<dbReference type="EMBL" id="OU015569">
    <property type="protein sequence ID" value="CAG5100436.1"/>
    <property type="molecule type" value="Genomic_DNA"/>
</dbReference>
<evidence type="ECO:0000259" key="6">
    <source>
        <dbReference type="PROSITE" id="PS50023"/>
    </source>
</evidence>
<reference evidence="7 8" key="1">
    <citation type="submission" date="2021-04" db="EMBL/GenBank/DDBJ databases">
        <authorList>
            <person name="Bliznina A."/>
        </authorList>
    </citation>
    <scope>NUCLEOTIDE SEQUENCE [LARGE SCALE GENOMIC DNA]</scope>
</reference>
<dbReference type="SUPFAM" id="SSF57716">
    <property type="entry name" value="Glucocorticoid receptor-like (DNA-binding domain)"/>
    <property type="match status" value="5"/>
</dbReference>
<dbReference type="Pfam" id="PF00412">
    <property type="entry name" value="LIM"/>
    <property type="match status" value="4"/>
</dbReference>
<feature type="domain" description="LIM zinc-binding" evidence="6">
    <location>
        <begin position="243"/>
        <end position="301"/>
    </location>
</feature>
<gene>
    <name evidence="7" type="ORF">OKIOD_LOCUS8555</name>
</gene>
<keyword evidence="2 4" id="KW-0862">Zinc</keyword>